<dbReference type="AlphaFoldDB" id="A0A9P9L2V1"/>
<gene>
    <name evidence="1" type="ORF">B0J15DRAFT_192168</name>
</gene>
<dbReference type="EMBL" id="JAGTJS010000003">
    <property type="protein sequence ID" value="KAH7272930.1"/>
    <property type="molecule type" value="Genomic_DNA"/>
</dbReference>
<proteinExistence type="predicted"/>
<sequence>MRSTPLPLQLAPFPVCLSTTPPHLSVSVKDGQRCISPAVSAFKIAHTICSNLGFFRKSPHCKHLLALHHSFLVRSAPPACLPWHVVGGC</sequence>
<accession>A0A9P9L2V1</accession>
<protein>
    <submittedName>
        <fullName evidence="1">Uncharacterized protein</fullName>
    </submittedName>
</protein>
<name>A0A9P9L2V1_FUSSL</name>
<dbReference type="Proteomes" id="UP000736672">
    <property type="component" value="Unassembled WGS sequence"/>
</dbReference>
<organism evidence="1 2">
    <name type="scientific">Fusarium solani</name>
    <name type="common">Filamentous fungus</name>
    <dbReference type="NCBI Taxonomy" id="169388"/>
    <lineage>
        <taxon>Eukaryota</taxon>
        <taxon>Fungi</taxon>
        <taxon>Dikarya</taxon>
        <taxon>Ascomycota</taxon>
        <taxon>Pezizomycotina</taxon>
        <taxon>Sordariomycetes</taxon>
        <taxon>Hypocreomycetidae</taxon>
        <taxon>Hypocreales</taxon>
        <taxon>Nectriaceae</taxon>
        <taxon>Fusarium</taxon>
        <taxon>Fusarium solani species complex</taxon>
    </lineage>
</organism>
<evidence type="ECO:0000313" key="2">
    <source>
        <dbReference type="Proteomes" id="UP000736672"/>
    </source>
</evidence>
<reference evidence="1" key="1">
    <citation type="journal article" date="2021" name="Nat. Commun.">
        <title>Genetic determinants of endophytism in the Arabidopsis root mycobiome.</title>
        <authorList>
            <person name="Mesny F."/>
            <person name="Miyauchi S."/>
            <person name="Thiergart T."/>
            <person name="Pickel B."/>
            <person name="Atanasova L."/>
            <person name="Karlsson M."/>
            <person name="Huettel B."/>
            <person name="Barry K.W."/>
            <person name="Haridas S."/>
            <person name="Chen C."/>
            <person name="Bauer D."/>
            <person name="Andreopoulos W."/>
            <person name="Pangilinan J."/>
            <person name="LaButti K."/>
            <person name="Riley R."/>
            <person name="Lipzen A."/>
            <person name="Clum A."/>
            <person name="Drula E."/>
            <person name="Henrissat B."/>
            <person name="Kohler A."/>
            <person name="Grigoriev I.V."/>
            <person name="Martin F.M."/>
            <person name="Hacquard S."/>
        </authorList>
    </citation>
    <scope>NUCLEOTIDE SEQUENCE</scope>
    <source>
        <strain evidence="1">FSSC 5 MPI-SDFR-AT-0091</strain>
    </source>
</reference>
<comment type="caution">
    <text evidence="1">The sequence shown here is derived from an EMBL/GenBank/DDBJ whole genome shotgun (WGS) entry which is preliminary data.</text>
</comment>
<evidence type="ECO:0000313" key="1">
    <source>
        <dbReference type="EMBL" id="KAH7272930.1"/>
    </source>
</evidence>
<keyword evidence="2" id="KW-1185">Reference proteome</keyword>